<dbReference type="Proteomes" id="UP000325122">
    <property type="component" value="Unassembled WGS sequence"/>
</dbReference>
<protein>
    <submittedName>
        <fullName evidence="2">Uncharacterized protein</fullName>
    </submittedName>
</protein>
<proteinExistence type="predicted"/>
<gene>
    <name evidence="2" type="ORF">F1654_00590</name>
</gene>
<evidence type="ECO:0000313" key="3">
    <source>
        <dbReference type="Proteomes" id="UP000325122"/>
    </source>
</evidence>
<keyword evidence="1" id="KW-1133">Transmembrane helix</keyword>
<keyword evidence="1" id="KW-0812">Transmembrane</keyword>
<evidence type="ECO:0000313" key="2">
    <source>
        <dbReference type="EMBL" id="KAA5804542.1"/>
    </source>
</evidence>
<reference evidence="2 3" key="1">
    <citation type="submission" date="2019-09" db="EMBL/GenBank/DDBJ databases">
        <authorList>
            <person name="Kevbrin V."/>
            <person name="Grouzdev D.S."/>
        </authorList>
    </citation>
    <scope>NUCLEOTIDE SEQUENCE [LARGE SCALE GENOMIC DNA]</scope>
    <source>
        <strain evidence="2 3">G-192</strain>
    </source>
</reference>
<keyword evidence="3" id="KW-1185">Reference proteome</keyword>
<dbReference type="EMBL" id="VWOJ01000001">
    <property type="protein sequence ID" value="KAA5804542.1"/>
    <property type="molecule type" value="Genomic_DNA"/>
</dbReference>
<keyword evidence="1" id="KW-0472">Membrane</keyword>
<accession>A0A5M6ZI84</accession>
<sequence length="72" mass="7022">MSELAAAIGVFLTACGLVFLLAPLMPAAGGVIGAARTRLEINGGFEAGAAMVTGVLFATCGVGLLIWSAGAL</sequence>
<name>A0A5M6ZI84_9PROT</name>
<dbReference type="AlphaFoldDB" id="A0A5M6ZI84"/>
<comment type="caution">
    <text evidence="2">The sequence shown here is derived from an EMBL/GenBank/DDBJ whole genome shotgun (WGS) entry which is preliminary data.</text>
</comment>
<feature type="transmembrane region" description="Helical" evidence="1">
    <location>
        <begin position="49"/>
        <end position="69"/>
    </location>
</feature>
<dbReference type="RefSeq" id="WP_150021573.1">
    <property type="nucleotide sequence ID" value="NZ_VWOJ01000001.1"/>
</dbReference>
<evidence type="ECO:0000256" key="1">
    <source>
        <dbReference type="SAM" id="Phobius"/>
    </source>
</evidence>
<organism evidence="2 3">
    <name type="scientific">Alkalicaulis satelles</name>
    <dbReference type="NCBI Taxonomy" id="2609175"/>
    <lineage>
        <taxon>Bacteria</taxon>
        <taxon>Pseudomonadati</taxon>
        <taxon>Pseudomonadota</taxon>
        <taxon>Alphaproteobacteria</taxon>
        <taxon>Maricaulales</taxon>
        <taxon>Maricaulaceae</taxon>
        <taxon>Alkalicaulis</taxon>
    </lineage>
</organism>